<evidence type="ECO:0000313" key="2">
    <source>
        <dbReference type="EMBL" id="GBN73802.1"/>
    </source>
</evidence>
<proteinExistence type="predicted"/>
<evidence type="ECO:0000313" key="3">
    <source>
        <dbReference type="Proteomes" id="UP000499080"/>
    </source>
</evidence>
<comment type="caution">
    <text evidence="1">The sequence shown here is derived from an EMBL/GenBank/DDBJ whole genome shotgun (WGS) entry which is preliminary data.</text>
</comment>
<sequence>MVLGIRGFEIGFESETLRHRRPHPTSRPPRPFLRVQIDHNHVVMPGRNYEVDRTPAIRQTASEIGHEIANVKCKRCKVPLRQ</sequence>
<gene>
    <name evidence="1" type="ORF">AVEN_225575_1</name>
    <name evidence="2" type="ORF">AVEN_51244_1</name>
</gene>
<name>A0A4Y2RED0_ARAVE</name>
<evidence type="ECO:0000313" key="1">
    <source>
        <dbReference type="EMBL" id="GBN73770.1"/>
    </source>
</evidence>
<dbReference type="EMBL" id="BGPR01144245">
    <property type="protein sequence ID" value="GBN73770.1"/>
    <property type="molecule type" value="Genomic_DNA"/>
</dbReference>
<accession>A0A4Y2RED0</accession>
<dbReference type="EMBL" id="BGPR01144260">
    <property type="protein sequence ID" value="GBN73802.1"/>
    <property type="molecule type" value="Genomic_DNA"/>
</dbReference>
<protein>
    <submittedName>
        <fullName evidence="1">Uncharacterized protein</fullName>
    </submittedName>
</protein>
<organism evidence="1 3">
    <name type="scientific">Araneus ventricosus</name>
    <name type="common">Orbweaver spider</name>
    <name type="synonym">Epeira ventricosa</name>
    <dbReference type="NCBI Taxonomy" id="182803"/>
    <lineage>
        <taxon>Eukaryota</taxon>
        <taxon>Metazoa</taxon>
        <taxon>Ecdysozoa</taxon>
        <taxon>Arthropoda</taxon>
        <taxon>Chelicerata</taxon>
        <taxon>Arachnida</taxon>
        <taxon>Araneae</taxon>
        <taxon>Araneomorphae</taxon>
        <taxon>Entelegynae</taxon>
        <taxon>Araneoidea</taxon>
        <taxon>Araneidae</taxon>
        <taxon>Araneus</taxon>
    </lineage>
</organism>
<dbReference type="AlphaFoldDB" id="A0A4Y2RED0"/>
<keyword evidence="3" id="KW-1185">Reference proteome</keyword>
<reference evidence="1 3" key="1">
    <citation type="journal article" date="2019" name="Sci. Rep.">
        <title>Orb-weaving spider Araneus ventricosus genome elucidates the spidroin gene catalogue.</title>
        <authorList>
            <person name="Kono N."/>
            <person name="Nakamura H."/>
            <person name="Ohtoshi R."/>
            <person name="Moran D.A.P."/>
            <person name="Shinohara A."/>
            <person name="Yoshida Y."/>
            <person name="Fujiwara M."/>
            <person name="Mori M."/>
            <person name="Tomita M."/>
            <person name="Arakawa K."/>
        </authorList>
    </citation>
    <scope>NUCLEOTIDE SEQUENCE [LARGE SCALE GENOMIC DNA]</scope>
</reference>
<dbReference type="Proteomes" id="UP000499080">
    <property type="component" value="Unassembled WGS sequence"/>
</dbReference>